<reference evidence="6 7" key="1">
    <citation type="journal article" date="2024" name="Commun. Biol.">
        <title>Comparative genomic analysis of thermophilic fungi reveals convergent evolutionary adaptations and gene losses.</title>
        <authorList>
            <person name="Steindorff A.S."/>
            <person name="Aguilar-Pontes M.V."/>
            <person name="Robinson A.J."/>
            <person name="Andreopoulos B."/>
            <person name="LaButti K."/>
            <person name="Kuo A."/>
            <person name="Mondo S."/>
            <person name="Riley R."/>
            <person name="Otillar R."/>
            <person name="Haridas S."/>
            <person name="Lipzen A."/>
            <person name="Grimwood J."/>
            <person name="Schmutz J."/>
            <person name="Clum A."/>
            <person name="Reid I.D."/>
            <person name="Moisan M.C."/>
            <person name="Butler G."/>
            <person name="Nguyen T.T.M."/>
            <person name="Dewar K."/>
            <person name="Conant G."/>
            <person name="Drula E."/>
            <person name="Henrissat B."/>
            <person name="Hansel C."/>
            <person name="Singer S."/>
            <person name="Hutchinson M.I."/>
            <person name="de Vries R.P."/>
            <person name="Natvig D.O."/>
            <person name="Powell A.J."/>
            <person name="Tsang A."/>
            <person name="Grigoriev I.V."/>
        </authorList>
    </citation>
    <scope>NUCLEOTIDE SEQUENCE [LARGE SCALE GENOMIC DNA]</scope>
    <source>
        <strain evidence="6 7">ATCC 24622</strain>
    </source>
</reference>
<comment type="caution">
    <text evidence="6">The sequence shown here is derived from an EMBL/GenBank/DDBJ whole genome shotgun (WGS) entry which is preliminary data.</text>
</comment>
<organism evidence="6 7">
    <name type="scientific">Phialemonium thermophilum</name>
    <dbReference type="NCBI Taxonomy" id="223376"/>
    <lineage>
        <taxon>Eukaryota</taxon>
        <taxon>Fungi</taxon>
        <taxon>Dikarya</taxon>
        <taxon>Ascomycota</taxon>
        <taxon>Pezizomycotina</taxon>
        <taxon>Sordariomycetes</taxon>
        <taxon>Sordariomycetidae</taxon>
        <taxon>Cephalothecales</taxon>
        <taxon>Cephalothecaceae</taxon>
        <taxon>Phialemonium</taxon>
    </lineage>
</organism>
<proteinExistence type="inferred from homology"/>
<protein>
    <recommendedName>
        <fullName evidence="2">protein-tyrosine-phosphatase</fullName>
        <ecNumber evidence="2">3.1.3.48</ecNumber>
    </recommendedName>
</protein>
<evidence type="ECO:0000256" key="4">
    <source>
        <dbReference type="ARBA" id="ARBA00022912"/>
    </source>
</evidence>
<feature type="compositionally biased region" description="Acidic residues" evidence="5">
    <location>
        <begin position="42"/>
        <end position="54"/>
    </location>
</feature>
<accession>A0ABR3VXJ5</accession>
<dbReference type="PANTHER" id="PTHR45848">
    <property type="entry name" value="DUAL SPECIFICITY PROTEIN PHOSPHATASE 12 FAMILY MEMBER"/>
    <property type="match status" value="1"/>
</dbReference>
<feature type="compositionally biased region" description="Low complexity" evidence="5">
    <location>
        <begin position="55"/>
        <end position="81"/>
    </location>
</feature>
<evidence type="ECO:0000256" key="3">
    <source>
        <dbReference type="ARBA" id="ARBA00022801"/>
    </source>
</evidence>
<keyword evidence="7" id="KW-1185">Reference proteome</keyword>
<evidence type="ECO:0000256" key="1">
    <source>
        <dbReference type="ARBA" id="ARBA00008601"/>
    </source>
</evidence>
<evidence type="ECO:0000313" key="7">
    <source>
        <dbReference type="Proteomes" id="UP001586593"/>
    </source>
</evidence>
<feature type="region of interest" description="Disordered" evidence="5">
    <location>
        <begin position="28"/>
        <end position="82"/>
    </location>
</feature>
<dbReference type="PANTHER" id="PTHR45848:SF4">
    <property type="entry name" value="DUAL SPECIFICITY PROTEIN PHOSPHATASE 12"/>
    <property type="match status" value="1"/>
</dbReference>
<comment type="similarity">
    <text evidence="1">Belongs to the protein-tyrosine phosphatase family. Non-receptor class dual specificity subfamily.</text>
</comment>
<dbReference type="Proteomes" id="UP001586593">
    <property type="component" value="Unassembled WGS sequence"/>
</dbReference>
<gene>
    <name evidence="6" type="ORF">VTK73DRAFT_10329</name>
</gene>
<evidence type="ECO:0000256" key="5">
    <source>
        <dbReference type="SAM" id="MobiDB-lite"/>
    </source>
</evidence>
<feature type="compositionally biased region" description="Basic and acidic residues" evidence="5">
    <location>
        <begin position="28"/>
        <end position="41"/>
    </location>
</feature>
<evidence type="ECO:0000313" key="6">
    <source>
        <dbReference type="EMBL" id="KAL1847534.1"/>
    </source>
</evidence>
<keyword evidence="4" id="KW-0904">Protein phosphatase</keyword>
<keyword evidence="3" id="KW-0378">Hydrolase</keyword>
<sequence length="243" mass="25906">MGCPAGSDDAVRRHKRYKRWVYRREVEESARIGRAPDRLRFEDEEDEEDEDGDGEPSAAPTSSSPSSSSSSSPSSSTRTSAEPGLELRCKKCRRVLATKPFVVPHGGGGGGGRSTCPHVFVEPLSWMRPVLEEGALEGRLVCPNERCRASVGRYAWQGFQCSCGEWVCPAFSLQRGRVDEVVVAPARTTATRTGDRAADVRGGAQPQPGVVGAAEADRMAALGIRLPPGVGASGVGLARRGNL</sequence>
<name>A0ABR3VXJ5_9PEZI</name>
<dbReference type="EC" id="3.1.3.48" evidence="2"/>
<evidence type="ECO:0000256" key="2">
    <source>
        <dbReference type="ARBA" id="ARBA00013064"/>
    </source>
</evidence>
<dbReference type="EMBL" id="JAZHXJ010000971">
    <property type="protein sequence ID" value="KAL1847534.1"/>
    <property type="molecule type" value="Genomic_DNA"/>
</dbReference>